<reference evidence="1 2" key="1">
    <citation type="submission" date="2011-08" db="EMBL/GenBank/DDBJ databases">
        <title>The Genome Sequence of Alistipes indistinctus YIT 12060.</title>
        <authorList>
            <consortium name="The Broad Institute Genome Sequencing Platform"/>
            <person name="Earl A."/>
            <person name="Ward D."/>
            <person name="Feldgarden M."/>
            <person name="Gevers D."/>
            <person name="Morotomi M."/>
            <person name="Young S.K."/>
            <person name="Zeng Q."/>
            <person name="Gargeya S."/>
            <person name="Fitzgerald M."/>
            <person name="Haas B."/>
            <person name="Abouelleil A."/>
            <person name="Alvarado L."/>
            <person name="Arachchi H.M."/>
            <person name="Berlin A."/>
            <person name="Brown A."/>
            <person name="Chapman S.B."/>
            <person name="Chen Z."/>
            <person name="Dunbar C."/>
            <person name="Freedman E."/>
            <person name="Gearin G."/>
            <person name="Gellesch M."/>
            <person name="Goldberg J."/>
            <person name="Griggs A."/>
            <person name="Gujja S."/>
            <person name="Heiman D."/>
            <person name="Howarth C."/>
            <person name="Larson L."/>
            <person name="Lui A."/>
            <person name="MacDonald P.J.P."/>
            <person name="Montmayeur A."/>
            <person name="Murphy C."/>
            <person name="Neiman D."/>
            <person name="Pearson M."/>
            <person name="Priest M."/>
            <person name="Roberts A."/>
            <person name="Saif S."/>
            <person name="Shea T."/>
            <person name="Shenoy N."/>
            <person name="Sisk P."/>
            <person name="Stolte C."/>
            <person name="Sykes S."/>
            <person name="Wortman J."/>
            <person name="Nusbaum C."/>
            <person name="Birren B."/>
        </authorList>
    </citation>
    <scope>NUCLEOTIDE SEQUENCE [LARGE SCALE GENOMIC DNA]</scope>
    <source>
        <strain evidence="1 2">YIT 12060</strain>
    </source>
</reference>
<dbReference type="Proteomes" id="UP000006008">
    <property type="component" value="Unassembled WGS sequence"/>
</dbReference>
<dbReference type="EMBL" id="ADLD01000009">
    <property type="protein sequence ID" value="EHB92653.1"/>
    <property type="molecule type" value="Genomic_DNA"/>
</dbReference>
<dbReference type="AlphaFoldDB" id="G5H714"/>
<evidence type="ECO:0000313" key="1">
    <source>
        <dbReference type="EMBL" id="EHB92653.1"/>
    </source>
</evidence>
<proteinExistence type="predicted"/>
<sequence length="61" mass="7115">MFIYDTAHVYFKFGLLDLYMGFFQNNQKAWNAGEKWMRKVVVVGSDQTNKIYSKSLLSALT</sequence>
<keyword evidence="2" id="KW-1185">Reference proteome</keyword>
<name>G5H714_9BACT</name>
<accession>G5H714</accession>
<dbReference type="STRING" id="742725.HMPREF9450_00857"/>
<organism evidence="1 2">
    <name type="scientific">Alistipes indistinctus YIT 12060</name>
    <dbReference type="NCBI Taxonomy" id="742725"/>
    <lineage>
        <taxon>Bacteria</taxon>
        <taxon>Pseudomonadati</taxon>
        <taxon>Bacteroidota</taxon>
        <taxon>Bacteroidia</taxon>
        <taxon>Bacteroidales</taxon>
        <taxon>Rikenellaceae</taxon>
        <taxon>Alistipes</taxon>
    </lineage>
</organism>
<protein>
    <submittedName>
        <fullName evidence="1">Uncharacterized protein</fullName>
    </submittedName>
</protein>
<evidence type="ECO:0000313" key="2">
    <source>
        <dbReference type="Proteomes" id="UP000006008"/>
    </source>
</evidence>
<dbReference type="HOGENOM" id="CLU_2912190_0_0_10"/>
<gene>
    <name evidence="1" type="ORF">HMPREF9450_00857</name>
</gene>
<comment type="caution">
    <text evidence="1">The sequence shown here is derived from an EMBL/GenBank/DDBJ whole genome shotgun (WGS) entry which is preliminary data.</text>
</comment>